<dbReference type="GO" id="GO:0000287">
    <property type="term" value="F:magnesium ion binding"/>
    <property type="evidence" value="ECO:0007669"/>
    <property type="project" value="UniProtKB-UniRule"/>
</dbReference>
<dbReference type="GO" id="GO:0009228">
    <property type="term" value="P:thiamine biosynthetic process"/>
    <property type="evidence" value="ECO:0007669"/>
    <property type="project" value="UniProtKB-KW"/>
</dbReference>
<dbReference type="PANTHER" id="PTHR20857">
    <property type="entry name" value="THIAMINE-PHOSPHATE PYROPHOSPHORYLASE"/>
    <property type="match status" value="1"/>
</dbReference>
<organism evidence="13 14">
    <name type="scientific">Caloramator fervidus</name>
    <dbReference type="NCBI Taxonomy" id="29344"/>
    <lineage>
        <taxon>Bacteria</taxon>
        <taxon>Bacillati</taxon>
        <taxon>Bacillota</taxon>
        <taxon>Clostridia</taxon>
        <taxon>Eubacteriales</taxon>
        <taxon>Clostridiaceae</taxon>
        <taxon>Caloramator</taxon>
    </lineage>
</organism>
<reference evidence="14" key="1">
    <citation type="submission" date="2016-10" db="EMBL/GenBank/DDBJ databases">
        <authorList>
            <person name="Varghese N."/>
            <person name="Submissions S."/>
        </authorList>
    </citation>
    <scope>NUCLEOTIDE SEQUENCE [LARGE SCALE GENOMIC DNA]</scope>
    <source>
        <strain evidence="14">DSM 5463</strain>
    </source>
</reference>
<dbReference type="EC" id="2.5.1.3" evidence="9"/>
<evidence type="ECO:0000259" key="12">
    <source>
        <dbReference type="Pfam" id="PF02581"/>
    </source>
</evidence>
<evidence type="ECO:0000256" key="2">
    <source>
        <dbReference type="ARBA" id="ARBA00022679"/>
    </source>
</evidence>
<evidence type="ECO:0000256" key="8">
    <source>
        <dbReference type="ARBA" id="ARBA00047883"/>
    </source>
</evidence>
<dbReference type="InterPro" id="IPR013785">
    <property type="entry name" value="Aldolase_TIM"/>
</dbReference>
<feature type="binding site" evidence="9">
    <location>
        <position position="144"/>
    </location>
    <ligand>
        <name>4-amino-2-methyl-5-(diphosphooxymethyl)pyrimidine</name>
        <dbReference type="ChEBI" id="CHEBI:57841"/>
    </ligand>
</feature>
<evidence type="ECO:0000256" key="3">
    <source>
        <dbReference type="ARBA" id="ARBA00022723"/>
    </source>
</evidence>
<comment type="function">
    <text evidence="9">Condenses 4-methyl-5-(beta-hydroxyethyl)thiazole monophosphate (THZ-P) and 2-methyl-4-amino-5-hydroxymethyl pyrimidine pyrophosphate (HMP-PP) to form thiamine monophosphate (TMP).</text>
</comment>
<comment type="catalytic activity">
    <reaction evidence="8 9 10">
        <text>2-[(2R,5Z)-2-carboxy-4-methylthiazol-5(2H)-ylidene]ethyl phosphate + 4-amino-2-methyl-5-(diphosphooxymethyl)pyrimidine + 2 H(+) = thiamine phosphate + CO2 + diphosphate</text>
        <dbReference type="Rhea" id="RHEA:47844"/>
        <dbReference type="ChEBI" id="CHEBI:15378"/>
        <dbReference type="ChEBI" id="CHEBI:16526"/>
        <dbReference type="ChEBI" id="CHEBI:33019"/>
        <dbReference type="ChEBI" id="CHEBI:37575"/>
        <dbReference type="ChEBI" id="CHEBI:57841"/>
        <dbReference type="ChEBI" id="CHEBI:62899"/>
        <dbReference type="EC" id="2.5.1.3"/>
    </reaction>
</comment>
<accession>A0A1H5RRC4</accession>
<keyword evidence="3 9" id="KW-0479">Metal-binding</keyword>
<dbReference type="GO" id="GO:0004789">
    <property type="term" value="F:thiamine-phosphate diphosphorylase activity"/>
    <property type="evidence" value="ECO:0007669"/>
    <property type="project" value="UniProtKB-UniRule"/>
</dbReference>
<dbReference type="UniPathway" id="UPA00060">
    <property type="reaction ID" value="UER00141"/>
</dbReference>
<keyword evidence="4 9" id="KW-0460">Magnesium</keyword>
<comment type="similarity">
    <text evidence="9 10">Belongs to the thiamine-phosphate synthase family.</text>
</comment>
<dbReference type="InterPro" id="IPR036206">
    <property type="entry name" value="ThiamineP_synth_sf"/>
</dbReference>
<proteinExistence type="inferred from homology"/>
<comment type="catalytic activity">
    <reaction evidence="7 9 10">
        <text>2-(2-carboxy-4-methylthiazol-5-yl)ethyl phosphate + 4-amino-2-methyl-5-(diphosphooxymethyl)pyrimidine + 2 H(+) = thiamine phosphate + CO2 + diphosphate</text>
        <dbReference type="Rhea" id="RHEA:47848"/>
        <dbReference type="ChEBI" id="CHEBI:15378"/>
        <dbReference type="ChEBI" id="CHEBI:16526"/>
        <dbReference type="ChEBI" id="CHEBI:33019"/>
        <dbReference type="ChEBI" id="CHEBI:37575"/>
        <dbReference type="ChEBI" id="CHEBI:57841"/>
        <dbReference type="ChEBI" id="CHEBI:62890"/>
        <dbReference type="EC" id="2.5.1.3"/>
    </reaction>
</comment>
<feature type="binding site" evidence="9">
    <location>
        <begin position="44"/>
        <end position="48"/>
    </location>
    <ligand>
        <name>4-amino-2-methyl-5-(diphosphooxymethyl)pyrimidine</name>
        <dbReference type="ChEBI" id="CHEBI:57841"/>
    </ligand>
</feature>
<dbReference type="Gene3D" id="3.20.20.70">
    <property type="entry name" value="Aldolase class I"/>
    <property type="match status" value="1"/>
</dbReference>
<dbReference type="GO" id="GO:0009229">
    <property type="term" value="P:thiamine diphosphate biosynthetic process"/>
    <property type="evidence" value="ECO:0007669"/>
    <property type="project" value="UniProtKB-UniRule"/>
</dbReference>
<comment type="cofactor">
    <cofactor evidence="9">
        <name>Mg(2+)</name>
        <dbReference type="ChEBI" id="CHEBI:18420"/>
    </cofactor>
    <text evidence="9">Binds 1 Mg(2+) ion per subunit.</text>
</comment>
<sequence>MKSEKLKLFNDYNLYCITAEALSKGRKNIEVVEKMLKSGVKIIQYREKKKTLREKLLECEKIRQMTLDYGCIFIINDNIEIAKMVLADGVHIGQDDYPLERVREFLGDDFIIGISTHSREQLHDAHKRGADYIGVGPIFKTFTKEDVCDPVGYEYLDIAVSESKIPFVSIGGIKEDNLEEVLKRGAKCVAMVSEIVASEDIEGKIKAIMDKLSYWRDKSANSKGLC</sequence>
<dbReference type="InterPro" id="IPR022998">
    <property type="entry name" value="ThiamineP_synth_TenI"/>
</dbReference>
<protein>
    <recommendedName>
        <fullName evidence="9">Thiamine-phosphate synthase</fullName>
        <shortName evidence="9">TP synthase</shortName>
        <shortName evidence="9">TPS</shortName>
        <ecNumber evidence="9">2.5.1.3</ecNumber>
    </recommendedName>
    <alternativeName>
        <fullName evidence="9">Thiamine-phosphate pyrophosphorylase</fullName>
        <shortName evidence="9">TMP pyrophosphorylase</shortName>
        <shortName evidence="9">TMP-PPase</shortName>
    </alternativeName>
</protein>
<evidence type="ECO:0000256" key="6">
    <source>
        <dbReference type="ARBA" id="ARBA00047334"/>
    </source>
</evidence>
<dbReference type="Pfam" id="PF02581">
    <property type="entry name" value="TMP-TENI"/>
    <property type="match status" value="1"/>
</dbReference>
<feature type="binding site" evidence="9">
    <location>
        <position position="115"/>
    </location>
    <ligand>
        <name>4-amino-2-methyl-5-(diphosphooxymethyl)pyrimidine</name>
        <dbReference type="ChEBI" id="CHEBI:57841"/>
    </ligand>
</feature>
<dbReference type="GO" id="GO:0005737">
    <property type="term" value="C:cytoplasm"/>
    <property type="evidence" value="ECO:0007669"/>
    <property type="project" value="TreeGrafter"/>
</dbReference>
<evidence type="ECO:0000256" key="7">
    <source>
        <dbReference type="ARBA" id="ARBA00047851"/>
    </source>
</evidence>
<feature type="binding site" evidence="9">
    <location>
        <position position="172"/>
    </location>
    <ligand>
        <name>2-[(2R,5Z)-2-carboxy-4-methylthiazol-5(2H)-ylidene]ethyl phosphate</name>
        <dbReference type="ChEBI" id="CHEBI:62899"/>
    </ligand>
</feature>
<evidence type="ECO:0000256" key="5">
    <source>
        <dbReference type="ARBA" id="ARBA00022977"/>
    </source>
</evidence>
<dbReference type="SUPFAM" id="SSF51391">
    <property type="entry name" value="Thiamin phosphate synthase"/>
    <property type="match status" value="1"/>
</dbReference>
<feature type="binding site" evidence="9">
    <location>
        <position position="96"/>
    </location>
    <ligand>
        <name>Mg(2+)</name>
        <dbReference type="ChEBI" id="CHEBI:18420"/>
    </ligand>
</feature>
<keyword evidence="5 9" id="KW-0784">Thiamine biosynthesis</keyword>
<dbReference type="AlphaFoldDB" id="A0A1H5RRC4"/>
<dbReference type="HAMAP" id="MF_00097">
    <property type="entry name" value="TMP_synthase"/>
    <property type="match status" value="1"/>
</dbReference>
<dbReference type="RefSeq" id="WP_103895204.1">
    <property type="nucleotide sequence ID" value="NZ_FNUK01000001.1"/>
</dbReference>
<dbReference type="NCBIfam" id="TIGR00693">
    <property type="entry name" value="thiE"/>
    <property type="match status" value="1"/>
</dbReference>
<feature type="binding site" evidence="9">
    <location>
        <begin position="192"/>
        <end position="193"/>
    </location>
    <ligand>
        <name>2-[(2R,5Z)-2-carboxy-4-methylthiazol-5(2H)-ylidene]ethyl phosphate</name>
        <dbReference type="ChEBI" id="CHEBI:62899"/>
    </ligand>
</feature>
<evidence type="ECO:0000256" key="11">
    <source>
        <dbReference type="RuleBase" id="RU004253"/>
    </source>
</evidence>
<dbReference type="PANTHER" id="PTHR20857:SF15">
    <property type="entry name" value="THIAMINE-PHOSPHATE SYNTHASE"/>
    <property type="match status" value="1"/>
</dbReference>
<gene>
    <name evidence="9" type="primary">thiE</name>
    <name evidence="13" type="ORF">SAMN05660865_00179</name>
</gene>
<evidence type="ECO:0000313" key="14">
    <source>
        <dbReference type="Proteomes" id="UP000242850"/>
    </source>
</evidence>
<evidence type="ECO:0000256" key="9">
    <source>
        <dbReference type="HAMAP-Rule" id="MF_00097"/>
    </source>
</evidence>
<feature type="binding site" evidence="9">
    <location>
        <position position="77"/>
    </location>
    <ligand>
        <name>Mg(2+)</name>
        <dbReference type="ChEBI" id="CHEBI:18420"/>
    </ligand>
</feature>
<evidence type="ECO:0000256" key="1">
    <source>
        <dbReference type="ARBA" id="ARBA00005165"/>
    </source>
</evidence>
<feature type="domain" description="Thiamine phosphate synthase/TenI" evidence="12">
    <location>
        <begin position="14"/>
        <end position="195"/>
    </location>
</feature>
<keyword evidence="14" id="KW-1185">Reference proteome</keyword>
<evidence type="ECO:0000313" key="13">
    <source>
        <dbReference type="EMBL" id="SEF40912.1"/>
    </source>
</evidence>
<dbReference type="OrthoDB" id="9812206at2"/>
<comment type="catalytic activity">
    <reaction evidence="6 9 10">
        <text>4-methyl-5-(2-phosphooxyethyl)-thiazole + 4-amino-2-methyl-5-(diphosphooxymethyl)pyrimidine + H(+) = thiamine phosphate + diphosphate</text>
        <dbReference type="Rhea" id="RHEA:22328"/>
        <dbReference type="ChEBI" id="CHEBI:15378"/>
        <dbReference type="ChEBI" id="CHEBI:33019"/>
        <dbReference type="ChEBI" id="CHEBI:37575"/>
        <dbReference type="ChEBI" id="CHEBI:57841"/>
        <dbReference type="ChEBI" id="CHEBI:58296"/>
        <dbReference type="EC" id="2.5.1.3"/>
    </reaction>
</comment>
<evidence type="ECO:0000256" key="4">
    <source>
        <dbReference type="ARBA" id="ARBA00022842"/>
    </source>
</evidence>
<feature type="binding site" evidence="9">
    <location>
        <position position="76"/>
    </location>
    <ligand>
        <name>4-amino-2-methyl-5-(diphosphooxymethyl)pyrimidine</name>
        <dbReference type="ChEBI" id="CHEBI:57841"/>
    </ligand>
</feature>
<comment type="pathway">
    <text evidence="1 9 11">Cofactor biosynthesis; thiamine diphosphate biosynthesis; thiamine phosphate from 4-amino-2-methyl-5-diphosphomethylpyrimidine and 4-methyl-5-(2-phosphoethyl)-thiazole: step 1/1.</text>
</comment>
<dbReference type="EMBL" id="FNUK01000001">
    <property type="protein sequence ID" value="SEF40912.1"/>
    <property type="molecule type" value="Genomic_DNA"/>
</dbReference>
<keyword evidence="2 9" id="KW-0808">Transferase</keyword>
<name>A0A1H5RRC4_9CLOT</name>
<dbReference type="Proteomes" id="UP000242850">
    <property type="component" value="Unassembled WGS sequence"/>
</dbReference>
<dbReference type="FunFam" id="3.20.20.70:FF:000096">
    <property type="entry name" value="Thiamine-phosphate synthase"/>
    <property type="match status" value="1"/>
</dbReference>
<feature type="binding site" evidence="9">
    <location>
        <begin position="141"/>
        <end position="143"/>
    </location>
    <ligand>
        <name>2-[(2R,5Z)-2-carboxy-4-methylthiazol-5(2H)-ylidene]ethyl phosphate</name>
        <dbReference type="ChEBI" id="CHEBI:62899"/>
    </ligand>
</feature>
<dbReference type="InterPro" id="IPR034291">
    <property type="entry name" value="TMP_synthase"/>
</dbReference>
<evidence type="ECO:0000256" key="10">
    <source>
        <dbReference type="RuleBase" id="RU003826"/>
    </source>
</evidence>
<dbReference type="CDD" id="cd00564">
    <property type="entry name" value="TMP_TenI"/>
    <property type="match status" value="1"/>
</dbReference>